<name>A0A5E4AZC0_MARMO</name>
<feature type="non-terminal residue" evidence="1">
    <location>
        <position position="58"/>
    </location>
</feature>
<gene>
    <name evidence="1" type="ORF">MONAX_5E015905</name>
</gene>
<evidence type="ECO:0000313" key="1">
    <source>
        <dbReference type="EMBL" id="VTJ62803.1"/>
    </source>
</evidence>
<comment type="caution">
    <text evidence="1">The sequence shown here is derived from an EMBL/GenBank/DDBJ whole genome shotgun (WGS) entry which is preliminary data.</text>
</comment>
<accession>A0A5E4AZC0</accession>
<protein>
    <submittedName>
        <fullName evidence="1">Uncharacterized protein</fullName>
    </submittedName>
</protein>
<reference evidence="1" key="1">
    <citation type="submission" date="2019-04" db="EMBL/GenBank/DDBJ databases">
        <authorList>
            <person name="Alioto T."/>
            <person name="Alioto T."/>
        </authorList>
    </citation>
    <scope>NUCLEOTIDE SEQUENCE [LARGE SCALE GENOMIC DNA]</scope>
</reference>
<keyword evidence="2" id="KW-1185">Reference proteome</keyword>
<evidence type="ECO:0000313" key="2">
    <source>
        <dbReference type="Proteomes" id="UP000335636"/>
    </source>
</evidence>
<dbReference type="AlphaFoldDB" id="A0A5E4AZC0"/>
<feature type="non-terminal residue" evidence="1">
    <location>
        <position position="1"/>
    </location>
</feature>
<proteinExistence type="predicted"/>
<dbReference type="EMBL" id="CABDUW010000210">
    <property type="protein sequence ID" value="VTJ62803.1"/>
    <property type="molecule type" value="Genomic_DNA"/>
</dbReference>
<dbReference type="Proteomes" id="UP000335636">
    <property type="component" value="Unassembled WGS sequence"/>
</dbReference>
<organism evidence="1 2">
    <name type="scientific">Marmota monax</name>
    <name type="common">Woodchuck</name>
    <dbReference type="NCBI Taxonomy" id="9995"/>
    <lineage>
        <taxon>Eukaryota</taxon>
        <taxon>Metazoa</taxon>
        <taxon>Chordata</taxon>
        <taxon>Craniata</taxon>
        <taxon>Vertebrata</taxon>
        <taxon>Euteleostomi</taxon>
        <taxon>Mammalia</taxon>
        <taxon>Eutheria</taxon>
        <taxon>Euarchontoglires</taxon>
        <taxon>Glires</taxon>
        <taxon>Rodentia</taxon>
        <taxon>Sciuromorpha</taxon>
        <taxon>Sciuridae</taxon>
        <taxon>Xerinae</taxon>
        <taxon>Marmotini</taxon>
        <taxon>Marmota</taxon>
    </lineage>
</organism>
<sequence length="58" mass="6153">SDPAAAAALLCGGSFLPSAFRFRKPGFRLAASDGVIKVFSDVRVRKSSTPEGAKERKK</sequence>